<dbReference type="RefSeq" id="WP_270112037.1">
    <property type="nucleotide sequence ID" value="NZ_JAPZVP010000018.1"/>
</dbReference>
<name>A0A9X3SS19_9ACTN</name>
<proteinExistence type="predicted"/>
<dbReference type="GO" id="GO:0016747">
    <property type="term" value="F:acyltransferase activity, transferring groups other than amino-acyl groups"/>
    <property type="evidence" value="ECO:0007669"/>
    <property type="project" value="InterPro"/>
</dbReference>
<dbReference type="InterPro" id="IPR000182">
    <property type="entry name" value="GNAT_dom"/>
</dbReference>
<dbReference type="EMBL" id="JAPZVP010000018">
    <property type="protein sequence ID" value="MDA1362006.1"/>
    <property type="molecule type" value="Genomic_DNA"/>
</dbReference>
<keyword evidence="2" id="KW-0012">Acyltransferase</keyword>
<evidence type="ECO:0000313" key="4">
    <source>
        <dbReference type="EMBL" id="MDA1362006.1"/>
    </source>
</evidence>
<comment type="caution">
    <text evidence="4">The sequence shown here is derived from an EMBL/GenBank/DDBJ whole genome shotgun (WGS) entry which is preliminary data.</text>
</comment>
<evidence type="ECO:0000259" key="3">
    <source>
        <dbReference type="PROSITE" id="PS51186"/>
    </source>
</evidence>
<keyword evidence="5" id="KW-1185">Reference proteome</keyword>
<feature type="domain" description="N-acetyltransferase" evidence="3">
    <location>
        <begin position="7"/>
        <end position="210"/>
    </location>
</feature>
<evidence type="ECO:0000256" key="1">
    <source>
        <dbReference type="ARBA" id="ARBA00022679"/>
    </source>
</evidence>
<accession>A0A9X3SS19</accession>
<dbReference type="CDD" id="cd04301">
    <property type="entry name" value="NAT_SF"/>
    <property type="match status" value="1"/>
</dbReference>
<protein>
    <submittedName>
        <fullName evidence="4">GNAT family N-acetyltransferase</fullName>
    </submittedName>
</protein>
<dbReference type="SUPFAM" id="SSF55729">
    <property type="entry name" value="Acyl-CoA N-acyltransferases (Nat)"/>
    <property type="match status" value="2"/>
</dbReference>
<reference evidence="4" key="1">
    <citation type="submission" date="2022-12" db="EMBL/GenBank/DDBJ databases">
        <title>Gycomyces niveus sp.nov.,a novel actinomycete isolated from soil in Shouguan.</title>
        <authorList>
            <person name="Yang X."/>
        </authorList>
    </citation>
    <scope>NUCLEOTIDE SEQUENCE</scope>
    <source>
        <strain evidence="4">NEAU-A15</strain>
    </source>
</reference>
<organism evidence="4 5">
    <name type="scientific">Glycomyces luteolus</name>
    <dbReference type="NCBI Taxonomy" id="2670330"/>
    <lineage>
        <taxon>Bacteria</taxon>
        <taxon>Bacillati</taxon>
        <taxon>Actinomycetota</taxon>
        <taxon>Actinomycetes</taxon>
        <taxon>Glycomycetales</taxon>
        <taxon>Glycomycetaceae</taxon>
        <taxon>Glycomyces</taxon>
    </lineage>
</organism>
<dbReference type="Gene3D" id="3.40.630.30">
    <property type="match status" value="1"/>
</dbReference>
<dbReference type="InterPro" id="IPR050832">
    <property type="entry name" value="Bact_Acetyltransf"/>
</dbReference>
<dbReference type="InterPro" id="IPR016181">
    <property type="entry name" value="Acyl_CoA_acyltransferase"/>
</dbReference>
<dbReference type="PANTHER" id="PTHR43877:SF8">
    <property type="entry name" value="N-ACETYLGLUTAMATE SYNTHASE-RELATED"/>
    <property type="match status" value="1"/>
</dbReference>
<evidence type="ECO:0000313" key="5">
    <source>
        <dbReference type="Proteomes" id="UP001146067"/>
    </source>
</evidence>
<keyword evidence="1" id="KW-0808">Transferase</keyword>
<sequence length="342" mass="37938">MTHFDIIPVDPNDHALVQSWLAVHEAVDAHDRSGTRPLAFVHTWAPLVIGGNDARRERWAAVCDGRVLGYLALTVPVLDNTHLLNFDLGVHPDERRRGVGSALLRHMEERAAAEGRTTVSSWVPVPVEGGAPVSADGGHFAVHKGYQRSLEGAVRACDLDAVDEAAIDRLWKSAWERAEGFELITFAGGSPAELLDGIAYLHARMYTDMPLGDWDLQEAVVDGERILDGERVRRQRGELHLQAVVRHKESGRVAGLTEIIVDAGSEEHCVQGDTIVDPDFRGHRLGTILKIANQRAVREWRPKMRYVWTGNATSNSHMIAINESVGYRLVCHENVFQKKLSQ</sequence>
<dbReference type="Pfam" id="PF00583">
    <property type="entry name" value="Acetyltransf_1"/>
    <property type="match status" value="1"/>
</dbReference>
<gene>
    <name evidence="4" type="ORF">O1R50_20440</name>
</gene>
<dbReference type="PANTHER" id="PTHR43877">
    <property type="entry name" value="AMINOALKYLPHOSPHONATE N-ACETYLTRANSFERASE-RELATED-RELATED"/>
    <property type="match status" value="1"/>
</dbReference>
<dbReference type="Proteomes" id="UP001146067">
    <property type="component" value="Unassembled WGS sequence"/>
</dbReference>
<dbReference type="AlphaFoldDB" id="A0A9X3SS19"/>
<evidence type="ECO:0000256" key="2">
    <source>
        <dbReference type="ARBA" id="ARBA00023315"/>
    </source>
</evidence>
<dbReference type="PROSITE" id="PS51186">
    <property type="entry name" value="GNAT"/>
    <property type="match status" value="1"/>
</dbReference>